<gene>
    <name evidence="2" type="ORF">CALCODRAFT_501284</name>
</gene>
<organism evidence="2 3">
    <name type="scientific">Calocera cornea HHB12733</name>
    <dbReference type="NCBI Taxonomy" id="1353952"/>
    <lineage>
        <taxon>Eukaryota</taxon>
        <taxon>Fungi</taxon>
        <taxon>Dikarya</taxon>
        <taxon>Basidiomycota</taxon>
        <taxon>Agaricomycotina</taxon>
        <taxon>Dacrymycetes</taxon>
        <taxon>Dacrymycetales</taxon>
        <taxon>Dacrymycetaceae</taxon>
        <taxon>Calocera</taxon>
    </lineage>
</organism>
<accession>A0A165DP76</accession>
<evidence type="ECO:0000256" key="1">
    <source>
        <dbReference type="SAM" id="MobiDB-lite"/>
    </source>
</evidence>
<feature type="compositionally biased region" description="Basic and acidic residues" evidence="1">
    <location>
        <begin position="236"/>
        <end position="250"/>
    </location>
</feature>
<feature type="compositionally biased region" description="Basic and acidic residues" evidence="1">
    <location>
        <begin position="269"/>
        <end position="286"/>
    </location>
</feature>
<dbReference type="EMBL" id="KV424042">
    <property type="protein sequence ID" value="KZT53233.1"/>
    <property type="molecule type" value="Genomic_DNA"/>
</dbReference>
<evidence type="ECO:0000313" key="2">
    <source>
        <dbReference type="EMBL" id="KZT53233.1"/>
    </source>
</evidence>
<proteinExistence type="predicted"/>
<reference evidence="2 3" key="1">
    <citation type="journal article" date="2016" name="Mol. Biol. Evol.">
        <title>Comparative Genomics of Early-Diverging Mushroom-Forming Fungi Provides Insights into the Origins of Lignocellulose Decay Capabilities.</title>
        <authorList>
            <person name="Nagy L.G."/>
            <person name="Riley R."/>
            <person name="Tritt A."/>
            <person name="Adam C."/>
            <person name="Daum C."/>
            <person name="Floudas D."/>
            <person name="Sun H."/>
            <person name="Yadav J.S."/>
            <person name="Pangilinan J."/>
            <person name="Larsson K.H."/>
            <person name="Matsuura K."/>
            <person name="Barry K."/>
            <person name="Labutti K."/>
            <person name="Kuo R."/>
            <person name="Ohm R.A."/>
            <person name="Bhattacharya S.S."/>
            <person name="Shirouzu T."/>
            <person name="Yoshinaga Y."/>
            <person name="Martin F.M."/>
            <person name="Grigoriev I.V."/>
            <person name="Hibbett D.S."/>
        </authorList>
    </citation>
    <scope>NUCLEOTIDE SEQUENCE [LARGE SCALE GENOMIC DNA]</scope>
    <source>
        <strain evidence="2 3">HHB12733</strain>
    </source>
</reference>
<dbReference type="AlphaFoldDB" id="A0A165DP76"/>
<sequence length="293" mass="32691">MAAVGAVTYKWLGLDPTNEIDWSVASHALGEYCSTRQTILVHDQDVDLDMFRWTAEPVLRMRDAFGQDRLLRTPQARPLRDETLYENDELDAPATPVLSSTSSSPSGYERSFSLPPSPSDDCVVSIPPSPCADYYDPRGADEDHQGGTSAEEDMEVATVPFDNMNDYRRNLASPATDGHAIATALGSLNHCSDIPTLQESKRYRSEVGKTLLPSDAWEAGLAGAVQRVRKSHGSRKQWEEMRWKTQDKGKAAPVQEVQYRQQVQASLLDRMERSAEVSPRLAERRYARGSPYQ</sequence>
<feature type="region of interest" description="Disordered" evidence="1">
    <location>
        <begin position="133"/>
        <end position="152"/>
    </location>
</feature>
<feature type="compositionally biased region" description="Basic and acidic residues" evidence="1">
    <location>
        <begin position="135"/>
        <end position="145"/>
    </location>
</feature>
<name>A0A165DP76_9BASI</name>
<feature type="region of interest" description="Disordered" evidence="1">
    <location>
        <begin position="228"/>
        <end position="257"/>
    </location>
</feature>
<feature type="region of interest" description="Disordered" evidence="1">
    <location>
        <begin position="269"/>
        <end position="293"/>
    </location>
</feature>
<protein>
    <submittedName>
        <fullName evidence="2">Uncharacterized protein</fullName>
    </submittedName>
</protein>
<evidence type="ECO:0000313" key="3">
    <source>
        <dbReference type="Proteomes" id="UP000076842"/>
    </source>
</evidence>
<feature type="region of interest" description="Disordered" evidence="1">
    <location>
        <begin position="86"/>
        <end position="128"/>
    </location>
</feature>
<keyword evidence="3" id="KW-1185">Reference proteome</keyword>
<dbReference type="InParanoid" id="A0A165DP76"/>
<dbReference type="Proteomes" id="UP000076842">
    <property type="component" value="Unassembled WGS sequence"/>
</dbReference>